<evidence type="ECO:0000313" key="2">
    <source>
        <dbReference type="Proteomes" id="UP000696280"/>
    </source>
</evidence>
<name>A0A9N9KRT2_9HELO</name>
<dbReference type="EMBL" id="CAJVRL010000038">
    <property type="protein sequence ID" value="CAG8950867.1"/>
    <property type="molecule type" value="Genomic_DNA"/>
</dbReference>
<proteinExistence type="predicted"/>
<gene>
    <name evidence="1" type="ORF">HYFRA_00003084</name>
</gene>
<keyword evidence="2" id="KW-1185">Reference proteome</keyword>
<dbReference type="Proteomes" id="UP000696280">
    <property type="component" value="Unassembled WGS sequence"/>
</dbReference>
<accession>A0A9N9KRT2</accession>
<comment type="caution">
    <text evidence="1">The sequence shown here is derived from an EMBL/GenBank/DDBJ whole genome shotgun (WGS) entry which is preliminary data.</text>
</comment>
<protein>
    <submittedName>
        <fullName evidence="1">Uncharacterized protein</fullName>
    </submittedName>
</protein>
<sequence>MNAQRRDNQIKKIVVEKEKLQQYREFLNPEINIKNMDDDDPGKAVYQHLNDHLDLLRQHKVARFDNKYSLKGKSLYEWK</sequence>
<dbReference type="AlphaFoldDB" id="A0A9N9KRT2"/>
<reference evidence="1" key="1">
    <citation type="submission" date="2021-07" db="EMBL/GenBank/DDBJ databases">
        <authorList>
            <person name="Durling M."/>
        </authorList>
    </citation>
    <scope>NUCLEOTIDE SEQUENCE</scope>
</reference>
<evidence type="ECO:0000313" key="1">
    <source>
        <dbReference type="EMBL" id="CAG8950867.1"/>
    </source>
</evidence>
<organism evidence="1 2">
    <name type="scientific">Hymenoscyphus fraxineus</name>
    <dbReference type="NCBI Taxonomy" id="746836"/>
    <lineage>
        <taxon>Eukaryota</taxon>
        <taxon>Fungi</taxon>
        <taxon>Dikarya</taxon>
        <taxon>Ascomycota</taxon>
        <taxon>Pezizomycotina</taxon>
        <taxon>Leotiomycetes</taxon>
        <taxon>Helotiales</taxon>
        <taxon>Helotiaceae</taxon>
        <taxon>Hymenoscyphus</taxon>
    </lineage>
</organism>